<comment type="caution">
    <text evidence="2">The sequence shown here is derived from an EMBL/GenBank/DDBJ whole genome shotgun (WGS) entry which is preliminary data.</text>
</comment>
<evidence type="ECO:0000256" key="1">
    <source>
        <dbReference type="SAM" id="MobiDB-lite"/>
    </source>
</evidence>
<organism evidence="2 3">
    <name type="scientific">Flavobacterium pectinovorum</name>
    <dbReference type="NCBI Taxonomy" id="29533"/>
    <lineage>
        <taxon>Bacteria</taxon>
        <taxon>Pseudomonadati</taxon>
        <taxon>Bacteroidota</taxon>
        <taxon>Flavobacteriia</taxon>
        <taxon>Flavobacteriales</taxon>
        <taxon>Flavobacteriaceae</taxon>
        <taxon>Flavobacterium</taxon>
    </lineage>
</organism>
<name>A0A502E1W5_9FLAO</name>
<proteinExistence type="predicted"/>
<evidence type="ECO:0000313" key="2">
    <source>
        <dbReference type="EMBL" id="TPG31324.1"/>
    </source>
</evidence>
<feature type="compositionally biased region" description="Basic and acidic residues" evidence="1">
    <location>
        <begin position="43"/>
        <end position="60"/>
    </location>
</feature>
<keyword evidence="3" id="KW-1185">Reference proteome</keyword>
<dbReference type="EMBL" id="RCZH01000030">
    <property type="protein sequence ID" value="TPG31324.1"/>
    <property type="molecule type" value="Genomic_DNA"/>
</dbReference>
<accession>A0A502E1W5</accession>
<reference evidence="2 3" key="1">
    <citation type="journal article" date="2019" name="Environ. Microbiol.">
        <title>Species interactions and distinct microbial communities in high Arctic permafrost affected cryosols are associated with the CH4 and CO2 gas fluxes.</title>
        <authorList>
            <person name="Altshuler I."/>
            <person name="Hamel J."/>
            <person name="Turney S."/>
            <person name="Magnuson E."/>
            <person name="Levesque R."/>
            <person name="Greer C."/>
            <person name="Whyte L.G."/>
        </authorList>
    </citation>
    <scope>NUCLEOTIDE SEQUENCE [LARGE SCALE GENOMIC DNA]</scope>
    <source>
        <strain evidence="2 3">42</strain>
    </source>
</reference>
<gene>
    <name evidence="2" type="ORF">EAH81_27025</name>
</gene>
<evidence type="ECO:0000313" key="3">
    <source>
        <dbReference type="Proteomes" id="UP000319700"/>
    </source>
</evidence>
<feature type="compositionally biased region" description="Basic residues" evidence="1">
    <location>
        <begin position="63"/>
        <end position="77"/>
    </location>
</feature>
<dbReference type="Proteomes" id="UP000319700">
    <property type="component" value="Unassembled WGS sequence"/>
</dbReference>
<sequence length="94" mass="11021">MYACMQGFIPACKPARSHAIKHAGIHIGQHVLRQCSITNKKKDIFPKETEKRKKEKESNLKRTGYRQAKRNRNKSRRVSCELRARHYAEVFLPD</sequence>
<protein>
    <submittedName>
        <fullName evidence="2">Uncharacterized protein</fullName>
    </submittedName>
</protein>
<dbReference type="AlphaFoldDB" id="A0A502E1W5"/>
<feature type="region of interest" description="Disordered" evidence="1">
    <location>
        <begin position="43"/>
        <end position="77"/>
    </location>
</feature>